<comment type="caution">
    <text evidence="2">The sequence shown here is derived from an EMBL/GenBank/DDBJ whole genome shotgun (WGS) entry which is preliminary data.</text>
</comment>
<name>A0A7C3RGV2_DICTH</name>
<dbReference type="InterPro" id="IPR018163">
    <property type="entry name" value="Thr/Ala-tRNA-synth_IIc_edit"/>
</dbReference>
<dbReference type="SUPFAM" id="SSF52540">
    <property type="entry name" value="P-loop containing nucleoside triphosphate hydrolases"/>
    <property type="match status" value="1"/>
</dbReference>
<dbReference type="GO" id="GO:0016301">
    <property type="term" value="F:kinase activity"/>
    <property type="evidence" value="ECO:0007669"/>
    <property type="project" value="UniProtKB-KW"/>
</dbReference>
<dbReference type="EMBL" id="DTIN01000004">
    <property type="protein sequence ID" value="HFX12558.1"/>
    <property type="molecule type" value="Genomic_DNA"/>
</dbReference>
<protein>
    <submittedName>
        <fullName evidence="2">Nucleoside kinase</fullName>
    </submittedName>
</protein>
<dbReference type="Pfam" id="PF00485">
    <property type="entry name" value="PRK"/>
    <property type="match status" value="1"/>
</dbReference>
<dbReference type="PANTHER" id="PTHR10285">
    <property type="entry name" value="URIDINE KINASE"/>
    <property type="match status" value="1"/>
</dbReference>
<dbReference type="InterPro" id="IPR003593">
    <property type="entry name" value="AAA+_ATPase"/>
</dbReference>
<proteinExistence type="predicted"/>
<dbReference type="InterPro" id="IPR027417">
    <property type="entry name" value="P-loop_NTPase"/>
</dbReference>
<dbReference type="GO" id="GO:0005524">
    <property type="term" value="F:ATP binding"/>
    <property type="evidence" value="ECO:0007669"/>
    <property type="project" value="InterPro"/>
</dbReference>
<dbReference type="CDD" id="cd02028">
    <property type="entry name" value="UMPK_like"/>
    <property type="match status" value="1"/>
</dbReference>
<keyword evidence="2" id="KW-0418">Kinase</keyword>
<dbReference type="Gene3D" id="3.40.50.300">
    <property type="entry name" value="P-loop containing nucleotide triphosphate hydrolases"/>
    <property type="match status" value="1"/>
</dbReference>
<keyword evidence="2" id="KW-0808">Transferase</keyword>
<dbReference type="AlphaFoldDB" id="A0A7C3RGV2"/>
<organism evidence="2">
    <name type="scientific">Dictyoglomus thermophilum</name>
    <dbReference type="NCBI Taxonomy" id="14"/>
    <lineage>
        <taxon>Bacteria</taxon>
        <taxon>Pseudomonadati</taxon>
        <taxon>Dictyoglomota</taxon>
        <taxon>Dictyoglomia</taxon>
        <taxon>Dictyoglomales</taxon>
        <taxon>Dictyoglomaceae</taxon>
        <taxon>Dictyoglomus</taxon>
    </lineage>
</organism>
<dbReference type="InterPro" id="IPR006083">
    <property type="entry name" value="PRK/URK"/>
</dbReference>
<feature type="domain" description="AAA+ ATPase" evidence="1">
    <location>
        <begin position="289"/>
        <end position="459"/>
    </location>
</feature>
<gene>
    <name evidence="2" type="ORF">ENW00_00120</name>
</gene>
<dbReference type="SUPFAM" id="SSF55186">
    <property type="entry name" value="ThrRS/AlaRS common domain"/>
    <property type="match status" value="1"/>
</dbReference>
<dbReference type="SMART" id="SM00382">
    <property type="entry name" value="AAA"/>
    <property type="match status" value="1"/>
</dbReference>
<accession>A0A7C3RGV2</accession>
<dbReference type="Gene3D" id="3.30.980.10">
    <property type="entry name" value="Threonyl-trna Synthetase, Chain A, domain 2"/>
    <property type="match status" value="1"/>
</dbReference>
<sequence>MINVEFRGAIRLEIENPQRVIEILNNNKEIASKLLNEGEIPIGVRVNGEIEDLNFMVTDDVRLDVIGSRSNLGRRILERSFIFLLNLAVSKVFPDQKVLVEHSYHKSLYGRFKNYTPKWEDIEKIKEKMRELSEKDIDIQKKYVGKEEALLLFKEKNEEDKIRLIKYIPFSKIPIYHVDDHYEYSFLPLVPSTSYLKTFDLKLYQPGFILILPDDKDMEKLSEFKEIVKLFQAFYEYKNWLEILGLVDASSLNDSIERGEVSEVIKVAEALHEKKIAQIADEICSKLPDLRLVLIAGPSSAGKTTFSKRLQIQLKVNGIRPIVIEMDDYFLPPQYISRDEYGNYDFDNPKAVDIELLNEHLNIIMNGGEVELPKYNFQKKRREKSGKIVKLDKRSIIVMEGIHALNPEMTNLIPGHMKYHIFVSALTHLNIDNQNRVPTTDSRLIRRIVRDSIFRGYGVIDSIRQWPSVRKAEDLYIFPTQERADVMFNSALVYEFPILKTFAEPMLKAIPPYYPEYPEAKRLLDILSHFLPLSPTEVPMTSILREFIGGSSFTY</sequence>
<evidence type="ECO:0000259" key="1">
    <source>
        <dbReference type="SMART" id="SM00382"/>
    </source>
</evidence>
<reference evidence="2" key="1">
    <citation type="journal article" date="2020" name="mSystems">
        <title>Genome- and Community-Level Interaction Insights into Carbon Utilization and Element Cycling Functions of Hydrothermarchaeota in Hydrothermal Sediment.</title>
        <authorList>
            <person name="Zhou Z."/>
            <person name="Liu Y."/>
            <person name="Xu W."/>
            <person name="Pan J."/>
            <person name="Luo Z.H."/>
            <person name="Li M."/>
        </authorList>
    </citation>
    <scope>NUCLEOTIDE SEQUENCE [LARGE SCALE GENOMIC DNA]</scope>
    <source>
        <strain evidence="2">SpSt-81</strain>
    </source>
</reference>
<evidence type="ECO:0000313" key="2">
    <source>
        <dbReference type="EMBL" id="HFX12558.1"/>
    </source>
</evidence>